<dbReference type="EMBL" id="BPLR01019629">
    <property type="protein sequence ID" value="GIX69904.1"/>
    <property type="molecule type" value="Genomic_DNA"/>
</dbReference>
<comment type="caution">
    <text evidence="1">The sequence shown here is derived from an EMBL/GenBank/DDBJ whole genome shotgun (WGS) entry which is preliminary data.</text>
</comment>
<sequence>MTESPSSRHNLIKGSVRGRSSGRVCCSNICLAVKRPPTQMPSLPCSEGWSKNDSLSSESGVSQLFTSLPHPHASLNFHKTKFARRTDIINAIKFESQFTIKDSTNPFGNISPAINSSIPAERFNKLRGIFPGEWQSKKSRSGDNKLRFKDKCRTNDRNPSSRHNLIKGCDRGCSSGRIAAQIFLLLLSARSHKYCHYLGLKGGANDSFPCGKWSFPNSFRLSSIHMPHSFHNVNVVLNVSHFQ</sequence>
<proteinExistence type="predicted"/>
<gene>
    <name evidence="1" type="ORF">CEXT_759531</name>
</gene>
<protein>
    <submittedName>
        <fullName evidence="1">Uncharacterized protein</fullName>
    </submittedName>
</protein>
<organism evidence="1 2">
    <name type="scientific">Caerostris extrusa</name>
    <name type="common">Bark spider</name>
    <name type="synonym">Caerostris bankana</name>
    <dbReference type="NCBI Taxonomy" id="172846"/>
    <lineage>
        <taxon>Eukaryota</taxon>
        <taxon>Metazoa</taxon>
        <taxon>Ecdysozoa</taxon>
        <taxon>Arthropoda</taxon>
        <taxon>Chelicerata</taxon>
        <taxon>Arachnida</taxon>
        <taxon>Araneae</taxon>
        <taxon>Araneomorphae</taxon>
        <taxon>Entelegynae</taxon>
        <taxon>Araneoidea</taxon>
        <taxon>Araneidae</taxon>
        <taxon>Caerostris</taxon>
    </lineage>
</organism>
<dbReference type="AlphaFoldDB" id="A0AAV4MD09"/>
<evidence type="ECO:0000313" key="2">
    <source>
        <dbReference type="Proteomes" id="UP001054945"/>
    </source>
</evidence>
<dbReference type="Proteomes" id="UP001054945">
    <property type="component" value="Unassembled WGS sequence"/>
</dbReference>
<keyword evidence="2" id="KW-1185">Reference proteome</keyword>
<name>A0AAV4MD09_CAEEX</name>
<evidence type="ECO:0000313" key="1">
    <source>
        <dbReference type="EMBL" id="GIX69904.1"/>
    </source>
</evidence>
<accession>A0AAV4MD09</accession>
<reference evidence="1 2" key="1">
    <citation type="submission" date="2021-06" db="EMBL/GenBank/DDBJ databases">
        <title>Caerostris extrusa draft genome.</title>
        <authorList>
            <person name="Kono N."/>
            <person name="Arakawa K."/>
        </authorList>
    </citation>
    <scope>NUCLEOTIDE SEQUENCE [LARGE SCALE GENOMIC DNA]</scope>
</reference>